<dbReference type="SUPFAM" id="SSF82171">
    <property type="entry name" value="DPP6 N-terminal domain-like"/>
    <property type="match status" value="1"/>
</dbReference>
<evidence type="ECO:0000313" key="9">
    <source>
        <dbReference type="Proteomes" id="UP000241462"/>
    </source>
</evidence>
<keyword evidence="4 8" id="KW-0378">Hydrolase</keyword>
<dbReference type="FunFam" id="3.40.50.1820:FF:000028">
    <property type="entry name" value="S9 family peptidase"/>
    <property type="match status" value="1"/>
</dbReference>
<keyword evidence="9" id="KW-1185">Reference proteome</keyword>
<sequence length="724" mass="79002">MMTICATKFTPEVLLAAPRRSAGTPNSTGKLVLYTTSTYSFSDHKKTAQIHVLDVDSGRSTSLYRDSSYSEPTWVSETEFVLVKNGDKGTSSLLLADATKPGAAPHEISKFPGSIANVKVKPLSNGSIALACSAVVTPRGDMYNPEAEKKPVTTAKIYTSLFARHWDSWLTENRNAIFYGSLARSSAGSYTLEPPGLVNVLKGTKLQSPVPPFGGTGDFDIGPAGLVFVAIDPELNPALYTKSDLYFVPLNSFTQAAPPVPQLVKTGKLRGYSGAPVFSHSGKSVVFTRMRSDQYESDKTRLLVIPDVTDLANVQEFYATDDGEGGWDRRPDSALWSADDSELFVVAEDEGRSKLFRLPASPLGARKLPQVISNIDGSITDVKPLQETPKASSDKLFVSASSITDSSFYTTIDLSASSASSSSDASRFHAHSLVSSHSKQGRVFGLSRSQVSEIRFTGGGDGDYEVQAWVVKPSTFDATSKNKYPLAMIIHGGPQSAWADSWSTRWNPAVFAEQGYVVVCPNPTGSTSFGMALQNGIRENWGGRPYEDIVACFDHVANTMGDIVDIDRAVALGASYGGYMINWIQGHELGRRFKALVCHDGVFSTLNQYSSEELFFPIHDFGGQFWENRAAYEKWDPARLTGEWATPQLVIHNELDYRLPISEGLAAFNVLQSRGIPSKLLMFPDENHWVLKPENSLVWHREVLGWINKYSGVDKDGPSSSSLV</sequence>
<dbReference type="InterPro" id="IPR001375">
    <property type="entry name" value="Peptidase_S9_cat"/>
</dbReference>
<dbReference type="InParanoid" id="A0A2T2ZV59"/>
<feature type="domain" description="Peptidase S9 prolyl oligopeptidase catalytic" evidence="7">
    <location>
        <begin position="502"/>
        <end position="712"/>
    </location>
</feature>
<evidence type="ECO:0000256" key="1">
    <source>
        <dbReference type="ARBA" id="ARBA00010040"/>
    </source>
</evidence>
<dbReference type="GO" id="GO:0006508">
    <property type="term" value="P:proteolysis"/>
    <property type="evidence" value="ECO:0007669"/>
    <property type="project" value="UniProtKB-KW"/>
</dbReference>
<dbReference type="PANTHER" id="PTHR42776:SF13">
    <property type="entry name" value="DIPEPTIDYL-PEPTIDASE 5"/>
    <property type="match status" value="1"/>
</dbReference>
<dbReference type="Gene3D" id="3.40.50.1820">
    <property type="entry name" value="alpha/beta hydrolase"/>
    <property type="match status" value="1"/>
</dbReference>
<dbReference type="GO" id="GO:0004252">
    <property type="term" value="F:serine-type endopeptidase activity"/>
    <property type="evidence" value="ECO:0007669"/>
    <property type="project" value="TreeGrafter"/>
</dbReference>
<proteinExistence type="inferred from homology"/>
<dbReference type="AlphaFoldDB" id="A0A2T2ZV59"/>
<evidence type="ECO:0000259" key="7">
    <source>
        <dbReference type="Pfam" id="PF00326"/>
    </source>
</evidence>
<keyword evidence="5" id="KW-0720">Serine protease</keyword>
<evidence type="ECO:0000256" key="6">
    <source>
        <dbReference type="ARBA" id="ARBA00032829"/>
    </source>
</evidence>
<dbReference type="InterPro" id="IPR029058">
    <property type="entry name" value="AB_hydrolase_fold"/>
</dbReference>
<evidence type="ECO:0000256" key="5">
    <source>
        <dbReference type="ARBA" id="ARBA00022825"/>
    </source>
</evidence>
<gene>
    <name evidence="8" type="ORF">BD289DRAFT_445168</name>
</gene>
<keyword evidence="3" id="KW-0732">Signal</keyword>
<dbReference type="OrthoDB" id="416344at2759"/>
<reference evidence="8 9" key="1">
    <citation type="journal article" date="2018" name="Mycol. Prog.">
        <title>Coniella lustricola, a new species from submerged detritus.</title>
        <authorList>
            <person name="Raudabaugh D.B."/>
            <person name="Iturriaga T."/>
            <person name="Carver A."/>
            <person name="Mondo S."/>
            <person name="Pangilinan J."/>
            <person name="Lipzen A."/>
            <person name="He G."/>
            <person name="Amirebrahimi M."/>
            <person name="Grigoriev I.V."/>
            <person name="Miller A.N."/>
        </authorList>
    </citation>
    <scope>NUCLEOTIDE SEQUENCE [LARGE SCALE GENOMIC DNA]</scope>
    <source>
        <strain evidence="8 9">B22-T-1</strain>
    </source>
</reference>
<comment type="similarity">
    <text evidence="1">Belongs to the peptidase S9C family.</text>
</comment>
<dbReference type="Proteomes" id="UP000241462">
    <property type="component" value="Unassembled WGS sequence"/>
</dbReference>
<dbReference type="Pfam" id="PF00326">
    <property type="entry name" value="Peptidase_S9"/>
    <property type="match status" value="1"/>
</dbReference>
<evidence type="ECO:0000256" key="2">
    <source>
        <dbReference type="ARBA" id="ARBA00022670"/>
    </source>
</evidence>
<evidence type="ECO:0000256" key="3">
    <source>
        <dbReference type="ARBA" id="ARBA00022729"/>
    </source>
</evidence>
<evidence type="ECO:0000256" key="4">
    <source>
        <dbReference type="ARBA" id="ARBA00022801"/>
    </source>
</evidence>
<evidence type="ECO:0000313" key="8">
    <source>
        <dbReference type="EMBL" id="PSR77548.1"/>
    </source>
</evidence>
<dbReference type="InterPro" id="IPR011042">
    <property type="entry name" value="6-blade_b-propeller_TolB-like"/>
</dbReference>
<protein>
    <recommendedName>
        <fullName evidence="6">Dipeptidyl-peptidase V</fullName>
    </recommendedName>
</protein>
<accession>A0A2T2ZV59</accession>
<dbReference type="PANTHER" id="PTHR42776">
    <property type="entry name" value="SERINE PEPTIDASE S9 FAMILY MEMBER"/>
    <property type="match status" value="1"/>
</dbReference>
<keyword evidence="2" id="KW-0645">Protease</keyword>
<organism evidence="8 9">
    <name type="scientific">Coniella lustricola</name>
    <dbReference type="NCBI Taxonomy" id="2025994"/>
    <lineage>
        <taxon>Eukaryota</taxon>
        <taxon>Fungi</taxon>
        <taxon>Dikarya</taxon>
        <taxon>Ascomycota</taxon>
        <taxon>Pezizomycotina</taxon>
        <taxon>Sordariomycetes</taxon>
        <taxon>Sordariomycetidae</taxon>
        <taxon>Diaporthales</taxon>
        <taxon>Schizoparmaceae</taxon>
        <taxon>Coniella</taxon>
    </lineage>
</organism>
<name>A0A2T2ZV59_9PEZI</name>
<dbReference type="STRING" id="2025994.A0A2T2ZV59"/>
<dbReference type="SUPFAM" id="SSF53474">
    <property type="entry name" value="alpha/beta-Hydrolases"/>
    <property type="match status" value="1"/>
</dbReference>
<dbReference type="EMBL" id="KZ678648">
    <property type="protein sequence ID" value="PSR77548.1"/>
    <property type="molecule type" value="Genomic_DNA"/>
</dbReference>
<dbReference type="Gene3D" id="2.120.10.30">
    <property type="entry name" value="TolB, C-terminal domain"/>
    <property type="match status" value="1"/>
</dbReference>